<keyword evidence="10" id="KW-0479">Metal-binding</keyword>
<dbReference type="InterPro" id="IPR026050">
    <property type="entry name" value="C1GALT1/C1GALT1_chp1"/>
</dbReference>
<comment type="subunit">
    <text evidence="5">Homodimer; disulfide-linked.</text>
</comment>
<dbReference type="FunFam" id="3.90.550.50:FF:000017">
    <property type="entry name" value="Glycoprotein-N-acetylgalactosamine 3-beta-galactosyltransferase 1"/>
    <property type="match status" value="1"/>
</dbReference>
<reference evidence="25" key="2">
    <citation type="submission" date="2020-05" db="UniProtKB">
        <authorList>
            <consortium name="EnsemblMetazoa"/>
        </authorList>
    </citation>
    <scope>IDENTIFICATION</scope>
    <source>
        <strain evidence="25">IAEA</strain>
    </source>
</reference>
<evidence type="ECO:0000256" key="19">
    <source>
        <dbReference type="ARBA" id="ARBA00041226"/>
    </source>
</evidence>
<feature type="domain" description="Fringe-like glycosyltransferase" evidence="24">
    <location>
        <begin position="69"/>
        <end position="228"/>
    </location>
</feature>
<keyword evidence="12" id="KW-0735">Signal-anchor</keyword>
<evidence type="ECO:0000256" key="18">
    <source>
        <dbReference type="ARBA" id="ARBA00040898"/>
    </source>
</evidence>
<keyword evidence="15" id="KW-1015">Disulfide bond</keyword>
<evidence type="ECO:0000256" key="5">
    <source>
        <dbReference type="ARBA" id="ARBA00011748"/>
    </source>
</evidence>
<evidence type="ECO:0000256" key="16">
    <source>
        <dbReference type="ARBA" id="ARBA00023180"/>
    </source>
</evidence>
<evidence type="ECO:0000259" key="24">
    <source>
        <dbReference type="Pfam" id="PF02434"/>
    </source>
</evidence>
<keyword evidence="17" id="KW-0464">Manganese</keyword>
<keyword evidence="13 23" id="KW-1133">Transmembrane helix</keyword>
<evidence type="ECO:0000256" key="20">
    <source>
        <dbReference type="ARBA" id="ARBA00042009"/>
    </source>
</evidence>
<dbReference type="AlphaFoldDB" id="A0A1A9X485"/>
<dbReference type="VEuPathDB" id="VectorBase:GBRI043628"/>
<evidence type="ECO:0000256" key="10">
    <source>
        <dbReference type="ARBA" id="ARBA00022723"/>
    </source>
</evidence>
<evidence type="ECO:0000256" key="13">
    <source>
        <dbReference type="ARBA" id="ARBA00022989"/>
    </source>
</evidence>
<keyword evidence="7" id="KW-0328">Glycosyltransferase</keyword>
<dbReference type="Gene3D" id="3.90.550.50">
    <property type="match status" value="1"/>
</dbReference>
<reference evidence="26" key="1">
    <citation type="submission" date="2014-03" db="EMBL/GenBank/DDBJ databases">
        <authorList>
            <person name="Aksoy S."/>
            <person name="Warren W."/>
            <person name="Wilson R.K."/>
        </authorList>
    </citation>
    <scope>NUCLEOTIDE SEQUENCE [LARGE SCALE GENOMIC DNA]</scope>
    <source>
        <strain evidence="26">IAEA</strain>
    </source>
</reference>
<evidence type="ECO:0000256" key="8">
    <source>
        <dbReference type="ARBA" id="ARBA00022679"/>
    </source>
</evidence>
<evidence type="ECO:0000256" key="6">
    <source>
        <dbReference type="ARBA" id="ARBA00012557"/>
    </source>
</evidence>
<dbReference type="PANTHER" id="PTHR23033:SF14">
    <property type="entry name" value="GLYCOPROTEIN-N-ACETYLGALACTOSAMINE 3-BETA-GALACTOSYLTRANSFERASE 1-RELATED"/>
    <property type="match status" value="1"/>
</dbReference>
<keyword evidence="9 23" id="KW-0812">Transmembrane</keyword>
<comment type="function">
    <text evidence="22">Glycosyltransferase that generates the core 1 O-glycan Gal-beta1-3GalNAc-alpha1-Ser/Thr (T antigen), which is a precursor for many extended O-glycans in glycoproteins.</text>
</comment>
<dbReference type="GO" id="GO:0016263">
    <property type="term" value="F:glycoprotein-N-acetylgalactosamine 3-beta-galactosyltransferase activity"/>
    <property type="evidence" value="ECO:0007669"/>
    <property type="project" value="UniProtKB-EC"/>
</dbReference>
<keyword evidence="11" id="KW-0547">Nucleotide-binding</keyword>
<dbReference type="EC" id="2.4.1.122" evidence="6"/>
<keyword evidence="8" id="KW-0808">Transferase</keyword>
<evidence type="ECO:0000256" key="12">
    <source>
        <dbReference type="ARBA" id="ARBA00022968"/>
    </source>
</evidence>
<evidence type="ECO:0000313" key="26">
    <source>
        <dbReference type="Proteomes" id="UP000091820"/>
    </source>
</evidence>
<dbReference type="GO" id="GO:0000166">
    <property type="term" value="F:nucleotide binding"/>
    <property type="evidence" value="ECO:0007669"/>
    <property type="project" value="UniProtKB-KW"/>
</dbReference>
<dbReference type="STRING" id="37001.A0A1A9X485"/>
<dbReference type="Pfam" id="PF02434">
    <property type="entry name" value="Fringe"/>
    <property type="match status" value="1"/>
</dbReference>
<evidence type="ECO:0000256" key="4">
    <source>
        <dbReference type="ARBA" id="ARBA00006462"/>
    </source>
</evidence>
<evidence type="ECO:0000256" key="21">
    <source>
        <dbReference type="ARBA" id="ARBA00043065"/>
    </source>
</evidence>
<evidence type="ECO:0000256" key="2">
    <source>
        <dbReference type="ARBA" id="ARBA00004606"/>
    </source>
</evidence>
<evidence type="ECO:0000313" key="25">
    <source>
        <dbReference type="EnsemblMetazoa" id="GBRI043628-PA"/>
    </source>
</evidence>
<name>A0A1A9X485_9MUSC</name>
<organism evidence="25 26">
    <name type="scientific">Glossina brevipalpis</name>
    <dbReference type="NCBI Taxonomy" id="37001"/>
    <lineage>
        <taxon>Eukaryota</taxon>
        <taxon>Metazoa</taxon>
        <taxon>Ecdysozoa</taxon>
        <taxon>Arthropoda</taxon>
        <taxon>Hexapoda</taxon>
        <taxon>Insecta</taxon>
        <taxon>Pterygota</taxon>
        <taxon>Neoptera</taxon>
        <taxon>Endopterygota</taxon>
        <taxon>Diptera</taxon>
        <taxon>Brachycera</taxon>
        <taxon>Muscomorpha</taxon>
        <taxon>Hippoboscoidea</taxon>
        <taxon>Glossinidae</taxon>
        <taxon>Glossina</taxon>
    </lineage>
</organism>
<dbReference type="UniPathway" id="UPA00378"/>
<evidence type="ECO:0000256" key="1">
    <source>
        <dbReference type="ARBA" id="ARBA00001936"/>
    </source>
</evidence>
<evidence type="ECO:0000256" key="9">
    <source>
        <dbReference type="ARBA" id="ARBA00022692"/>
    </source>
</evidence>
<dbReference type="PANTHER" id="PTHR23033">
    <property type="entry name" value="BETA1,3-GALACTOSYLTRANSFERASE"/>
    <property type="match status" value="1"/>
</dbReference>
<evidence type="ECO:0000256" key="23">
    <source>
        <dbReference type="SAM" id="Phobius"/>
    </source>
</evidence>
<keyword evidence="26" id="KW-1185">Reference proteome</keyword>
<keyword evidence="16" id="KW-0325">Glycoprotein</keyword>
<sequence>MRTFFRSIIFYSVASVISLIFFSLLIQFKAEKLGPQSLWKFPLNIGLTEMRHVDIHVAGYLYYKVRILCWIMTNTKNYDKRAVHIRNTWGKRCNKLLLIGSTKHDDLSNIDLQVGEGRDQLWHKTREAFTYIYKHHINEADWFLKADDDTYVIMENLRYLLYPYHPQIPIYFGCKFKIPFTFFPPYMSGGGGYVLSKEALKRLVEDGLPTFEAKSSTEDLEMGNCLHMANVTAGDSRDDDGQSRFFPDTPKGVLQPNAKEFWTWTYKYYKAEQVCKKIRRLF</sequence>
<evidence type="ECO:0000256" key="22">
    <source>
        <dbReference type="ARBA" id="ARBA00059245"/>
    </source>
</evidence>
<proteinExistence type="inferred from homology"/>
<dbReference type="GO" id="GO:0016020">
    <property type="term" value="C:membrane"/>
    <property type="evidence" value="ECO:0007669"/>
    <property type="project" value="UniProtKB-SubCell"/>
</dbReference>
<comment type="subcellular location">
    <subcellularLocation>
        <location evidence="2">Membrane</location>
        <topology evidence="2">Single-pass type II membrane protein</topology>
    </subcellularLocation>
</comment>
<accession>A0A1A9X485</accession>
<dbReference type="GO" id="GO:0030145">
    <property type="term" value="F:manganese ion binding"/>
    <property type="evidence" value="ECO:0007669"/>
    <property type="project" value="UniProtKB-ARBA"/>
</dbReference>
<evidence type="ECO:0000256" key="15">
    <source>
        <dbReference type="ARBA" id="ARBA00023157"/>
    </source>
</evidence>
<evidence type="ECO:0000256" key="7">
    <source>
        <dbReference type="ARBA" id="ARBA00022676"/>
    </source>
</evidence>
<comment type="cofactor">
    <cofactor evidence="1">
        <name>Mn(2+)</name>
        <dbReference type="ChEBI" id="CHEBI:29035"/>
    </cofactor>
</comment>
<evidence type="ECO:0000256" key="3">
    <source>
        <dbReference type="ARBA" id="ARBA00004922"/>
    </source>
</evidence>
<comment type="similarity">
    <text evidence="4">Belongs to the glycosyltransferase 31 family. Beta3-Gal-T subfamily.</text>
</comment>
<protein>
    <recommendedName>
        <fullName evidence="18">Glycoprotein-N-acetylgalactosamine 3-beta-galactosyltransferase 1</fullName>
        <ecNumber evidence="6">2.4.1.122</ecNumber>
    </recommendedName>
    <alternativeName>
        <fullName evidence="20">Core 1 O-glycan T-synthase</fullName>
    </alternativeName>
    <alternativeName>
        <fullName evidence="21">Core 1 UDP-galactose:N-acetylgalactosamine-alpha-R beta 1,3-galactosyltransferase 1</fullName>
    </alternativeName>
    <alternativeName>
        <fullName evidence="19">Core 1 beta1,3-galactosyltransferase 1</fullName>
    </alternativeName>
</protein>
<comment type="pathway">
    <text evidence="3">Protein modification; protein glycosylation.</text>
</comment>
<evidence type="ECO:0000256" key="11">
    <source>
        <dbReference type="ARBA" id="ARBA00022741"/>
    </source>
</evidence>
<dbReference type="EnsemblMetazoa" id="GBRI043628-RA">
    <property type="protein sequence ID" value="GBRI043628-PA"/>
    <property type="gene ID" value="GBRI043628"/>
</dbReference>
<dbReference type="InterPro" id="IPR003378">
    <property type="entry name" value="Fringe-like_glycosylTrfase"/>
</dbReference>
<evidence type="ECO:0000256" key="17">
    <source>
        <dbReference type="ARBA" id="ARBA00023211"/>
    </source>
</evidence>
<dbReference type="Proteomes" id="UP000091820">
    <property type="component" value="Unassembled WGS sequence"/>
</dbReference>
<keyword evidence="14 23" id="KW-0472">Membrane</keyword>
<feature type="transmembrane region" description="Helical" evidence="23">
    <location>
        <begin position="7"/>
        <end position="28"/>
    </location>
</feature>
<evidence type="ECO:0000256" key="14">
    <source>
        <dbReference type="ARBA" id="ARBA00023136"/>
    </source>
</evidence>